<evidence type="ECO:0000313" key="1">
    <source>
        <dbReference type="EMBL" id="QHU13327.1"/>
    </source>
</evidence>
<reference evidence="1" key="1">
    <citation type="journal article" date="2020" name="Nature">
        <title>Giant virus diversity and host interactions through global metagenomics.</title>
        <authorList>
            <person name="Schulz F."/>
            <person name="Roux S."/>
            <person name="Paez-Espino D."/>
            <person name="Jungbluth S."/>
            <person name="Walsh D.A."/>
            <person name="Denef V.J."/>
            <person name="McMahon K.D."/>
            <person name="Konstantinidis K.T."/>
            <person name="Eloe-Fadrosh E.A."/>
            <person name="Kyrpides N.C."/>
            <person name="Woyke T."/>
        </authorList>
    </citation>
    <scope>NUCLEOTIDE SEQUENCE</scope>
    <source>
        <strain evidence="1">GVMAG-S-1101178-127</strain>
    </source>
</reference>
<protein>
    <submittedName>
        <fullName evidence="1">Uncharacterized protein</fullName>
    </submittedName>
</protein>
<organism evidence="1">
    <name type="scientific">viral metagenome</name>
    <dbReference type="NCBI Taxonomy" id="1070528"/>
    <lineage>
        <taxon>unclassified sequences</taxon>
        <taxon>metagenomes</taxon>
        <taxon>organismal metagenomes</taxon>
    </lineage>
</organism>
<name>A0A6C0K9G0_9ZZZZ</name>
<proteinExistence type="predicted"/>
<dbReference type="AlphaFoldDB" id="A0A6C0K9G0"/>
<sequence length="140" mass="16357">MSTNTASRIYIDDLMTNLMDLEGFVRMEYEKDFPDFLPPPATGRPPPLTDEQINEKGEAYWTYPLRLKHYEEKCYMAFEAWNRRCVESMNNTTALNHLSWLCEKIATGQLKLMDEESGACFEAHGFFFDQNKNLVLTNPR</sequence>
<accession>A0A6C0K9G0</accession>
<dbReference type="EMBL" id="MN740817">
    <property type="protein sequence ID" value="QHU13327.1"/>
    <property type="molecule type" value="Genomic_DNA"/>
</dbReference>